<protein>
    <submittedName>
        <fullName evidence="1">Uncharacterized protein</fullName>
    </submittedName>
</protein>
<name>A0ABY8N7I9_9FLAO</name>
<proteinExistence type="predicted"/>
<reference evidence="1 2" key="1">
    <citation type="submission" date="2023-06" db="EMBL/GenBank/DDBJ databases">
        <title>Complete Genome Sequence of Flavobacterium keumense K3R-10.</title>
        <authorList>
            <person name="Jeong H."/>
            <person name="Jhang S.Y."/>
            <person name="Kim J.N."/>
        </authorList>
    </citation>
    <scope>NUCLEOTIDE SEQUENCE [LARGE SCALE GENOMIC DNA]</scope>
    <source>
        <strain evidence="1 2">K3R-10</strain>
    </source>
</reference>
<dbReference type="EMBL" id="CP092332">
    <property type="protein sequence ID" value="WGK95143.1"/>
    <property type="molecule type" value="Genomic_DNA"/>
</dbReference>
<evidence type="ECO:0000313" key="1">
    <source>
        <dbReference type="EMBL" id="WGK95143.1"/>
    </source>
</evidence>
<accession>A0ABY8N7I9</accession>
<sequence>MKFLGIIYLVFCGFILPQESMIKGRYEMQFEEEFNSQNCIVNFDGNIYKRKLSDGKTVKGKIEYSNQRILLKDTNTSLQMEFYKDEMPNDTIYFKTKDLKNKNKGKEGEIVIYSGKLIRVKW</sequence>
<organism evidence="1 2">
    <name type="scientific">Flavobacterium keumense</name>
    <dbReference type="NCBI Taxonomy" id="1306518"/>
    <lineage>
        <taxon>Bacteria</taxon>
        <taxon>Pseudomonadati</taxon>
        <taxon>Bacteroidota</taxon>
        <taxon>Flavobacteriia</taxon>
        <taxon>Flavobacteriales</taxon>
        <taxon>Flavobacteriaceae</taxon>
        <taxon>Flavobacterium</taxon>
    </lineage>
</organism>
<dbReference type="RefSeq" id="WP_264534244.1">
    <property type="nucleotide sequence ID" value="NZ_CP092332.1"/>
</dbReference>
<keyword evidence="2" id="KW-1185">Reference proteome</keyword>
<dbReference type="Proteomes" id="UP001232117">
    <property type="component" value="Chromosome"/>
</dbReference>
<evidence type="ECO:0000313" key="2">
    <source>
        <dbReference type="Proteomes" id="UP001232117"/>
    </source>
</evidence>
<gene>
    <name evidence="1" type="ORF">MG292_02625</name>
</gene>